<evidence type="ECO:0008006" key="3">
    <source>
        <dbReference type="Google" id="ProtNLM"/>
    </source>
</evidence>
<reference evidence="2" key="1">
    <citation type="journal article" date="2013" name="Stand. Genomic Sci.">
        <title>Complete genome sequence of Desulfocapsa sulfexigens, a marine deltaproteobacterium specialized in disproportionating inorganic sulfur compounds.</title>
        <authorList>
            <person name="Finster K.W."/>
            <person name="Kjeldsen K.U."/>
            <person name="Kube M."/>
            <person name="Reinhardt R."/>
            <person name="Mussmann M."/>
            <person name="Amann R."/>
            <person name="Schreiber L."/>
        </authorList>
    </citation>
    <scope>NUCLEOTIDE SEQUENCE [LARGE SCALE GENOMIC DNA]</scope>
    <source>
        <strain evidence="2">DSM 10523 / SB164P1</strain>
    </source>
</reference>
<dbReference type="Pfam" id="PF16256">
    <property type="entry name" value="DUF4911"/>
    <property type="match status" value="1"/>
</dbReference>
<name>M1PII6_DESSD</name>
<evidence type="ECO:0000313" key="2">
    <source>
        <dbReference type="Proteomes" id="UP000011721"/>
    </source>
</evidence>
<evidence type="ECO:0000313" key="1">
    <source>
        <dbReference type="EMBL" id="AGF79410.1"/>
    </source>
</evidence>
<dbReference type="AlphaFoldDB" id="M1PII6"/>
<gene>
    <name evidence="1" type="ordered locus">UWK_02879</name>
</gene>
<keyword evidence="2" id="KW-1185">Reference proteome</keyword>
<organism evidence="1 2">
    <name type="scientific">Desulfocapsa sulfexigens (strain DSM 10523 / SB164P1)</name>
    <dbReference type="NCBI Taxonomy" id="1167006"/>
    <lineage>
        <taxon>Bacteria</taxon>
        <taxon>Pseudomonadati</taxon>
        <taxon>Thermodesulfobacteriota</taxon>
        <taxon>Desulfobulbia</taxon>
        <taxon>Desulfobulbales</taxon>
        <taxon>Desulfocapsaceae</taxon>
        <taxon>Desulfocapsa</taxon>
    </lineage>
</organism>
<accession>M1PII6</accession>
<dbReference type="STRING" id="1167006.UWK_02879"/>
<dbReference type="InterPro" id="IPR032587">
    <property type="entry name" value="DUF4911"/>
</dbReference>
<proteinExistence type="predicted"/>
<dbReference type="OrthoDB" id="5472144at2"/>
<sequence>MSINLIPLYLRINPARYHFLKFILEAYDGLCLLSTVPGEKGCVCVRYPLEKAGILYPLLSELASSIKPVSSINH</sequence>
<protein>
    <recommendedName>
        <fullName evidence="3">DUF4911 domain-containing protein</fullName>
    </recommendedName>
</protein>
<dbReference type="HOGENOM" id="CLU_2681760_0_0_7"/>
<dbReference type="KEGG" id="dsf:UWK_02879"/>
<dbReference type="EMBL" id="CP003985">
    <property type="protein sequence ID" value="AGF79410.1"/>
    <property type="molecule type" value="Genomic_DNA"/>
</dbReference>
<dbReference type="RefSeq" id="WP_015405096.1">
    <property type="nucleotide sequence ID" value="NC_020304.1"/>
</dbReference>
<dbReference type="Proteomes" id="UP000011721">
    <property type="component" value="Chromosome"/>
</dbReference>